<protein>
    <submittedName>
        <fullName evidence="4">Acyl-CoA dehydrogenase</fullName>
    </submittedName>
</protein>
<reference evidence="4 5" key="1">
    <citation type="submission" date="2021-06" db="EMBL/GenBank/DDBJ databases">
        <authorList>
            <person name="Pan X."/>
        </authorList>
    </citation>
    <scope>NUCLEOTIDE SEQUENCE [LARGE SCALE GENOMIC DNA]</scope>
    <source>
        <strain evidence="4 5">4503</strain>
    </source>
</reference>
<feature type="domain" description="Acyl-CoA dehydrogenase/oxidase C-terminal" evidence="3">
    <location>
        <begin position="3"/>
        <end position="129"/>
    </location>
</feature>
<dbReference type="Pfam" id="PF00441">
    <property type="entry name" value="Acyl-CoA_dh_1"/>
    <property type="match status" value="1"/>
</dbReference>
<sequence length="133" mass="13778">ALSLGTGLALVERTAAYAGQRTQFGRPIGSFQAVKHRLADALIGLEFARPLLYGAAVALASASGPAGEVRAEVAAAKVAAGEAAYTAARTALQVHGALGYTDEYDLSLWIRKARALRSAWGSPSICRARVLAP</sequence>
<proteinExistence type="predicted"/>
<dbReference type="InterPro" id="IPR009075">
    <property type="entry name" value="AcylCo_DH/oxidase_C"/>
</dbReference>
<keyword evidence="5" id="KW-1185">Reference proteome</keyword>
<keyword evidence="2" id="KW-0560">Oxidoreductase</keyword>
<organism evidence="4 5">
    <name type="scientific">Streptomyces niphimycinicus</name>
    <dbReference type="NCBI Taxonomy" id="2842201"/>
    <lineage>
        <taxon>Bacteria</taxon>
        <taxon>Bacillati</taxon>
        <taxon>Actinomycetota</taxon>
        <taxon>Actinomycetes</taxon>
        <taxon>Kitasatosporales</taxon>
        <taxon>Streptomycetaceae</taxon>
        <taxon>Streptomyces</taxon>
    </lineage>
</organism>
<dbReference type="SUPFAM" id="SSF47203">
    <property type="entry name" value="Acyl-CoA dehydrogenase C-terminal domain-like"/>
    <property type="match status" value="1"/>
</dbReference>
<evidence type="ECO:0000313" key="5">
    <source>
        <dbReference type="Proteomes" id="UP000720508"/>
    </source>
</evidence>
<evidence type="ECO:0000313" key="4">
    <source>
        <dbReference type="EMBL" id="MBU3865229.1"/>
    </source>
</evidence>
<dbReference type="InterPro" id="IPR036250">
    <property type="entry name" value="AcylCo_DH-like_C"/>
</dbReference>
<keyword evidence="1" id="KW-0285">Flavoprotein</keyword>
<dbReference type="RefSeq" id="WP_301184578.1">
    <property type="nucleotide sequence ID" value="NZ_JAHLEM010000139.1"/>
</dbReference>
<evidence type="ECO:0000256" key="2">
    <source>
        <dbReference type="ARBA" id="ARBA00023002"/>
    </source>
</evidence>
<comment type="caution">
    <text evidence="4">The sequence shown here is derived from an EMBL/GenBank/DDBJ whole genome shotgun (WGS) entry which is preliminary data.</text>
</comment>
<gene>
    <name evidence="4" type="ORF">KN815_14450</name>
</gene>
<dbReference type="Proteomes" id="UP000720508">
    <property type="component" value="Unassembled WGS sequence"/>
</dbReference>
<accession>A0ABS6CEC5</accession>
<evidence type="ECO:0000256" key="1">
    <source>
        <dbReference type="ARBA" id="ARBA00022630"/>
    </source>
</evidence>
<feature type="non-terminal residue" evidence="4">
    <location>
        <position position="1"/>
    </location>
</feature>
<dbReference type="Gene3D" id="1.20.140.10">
    <property type="entry name" value="Butyryl-CoA Dehydrogenase, subunit A, domain 3"/>
    <property type="match status" value="1"/>
</dbReference>
<dbReference type="PANTHER" id="PTHR48083">
    <property type="entry name" value="MEDIUM-CHAIN SPECIFIC ACYL-COA DEHYDROGENASE, MITOCHONDRIAL-RELATED"/>
    <property type="match status" value="1"/>
</dbReference>
<dbReference type="InterPro" id="IPR050741">
    <property type="entry name" value="Acyl-CoA_dehydrogenase"/>
</dbReference>
<dbReference type="EMBL" id="JAHLEM010000139">
    <property type="protein sequence ID" value="MBU3865229.1"/>
    <property type="molecule type" value="Genomic_DNA"/>
</dbReference>
<dbReference type="PANTHER" id="PTHR48083:SF2">
    <property type="entry name" value="MEDIUM-CHAIN SPECIFIC ACYL-COA DEHYDROGENASE, MITOCHONDRIAL"/>
    <property type="match status" value="1"/>
</dbReference>
<evidence type="ECO:0000259" key="3">
    <source>
        <dbReference type="Pfam" id="PF00441"/>
    </source>
</evidence>
<name>A0ABS6CEC5_9ACTN</name>